<dbReference type="Proteomes" id="UP000050525">
    <property type="component" value="Unassembled WGS sequence"/>
</dbReference>
<gene>
    <name evidence="2" type="ORF">Y1Q_0002357</name>
</gene>
<feature type="compositionally biased region" description="Low complexity" evidence="1">
    <location>
        <begin position="63"/>
        <end position="73"/>
    </location>
</feature>
<accession>A0A151MGV7</accession>
<dbReference type="AlphaFoldDB" id="A0A151MGV7"/>
<reference evidence="2 3" key="1">
    <citation type="journal article" date="2012" name="Genome Biol.">
        <title>Sequencing three crocodilian genomes to illuminate the evolution of archosaurs and amniotes.</title>
        <authorList>
            <person name="St John J.A."/>
            <person name="Braun E.L."/>
            <person name="Isberg S.R."/>
            <person name="Miles L.G."/>
            <person name="Chong A.Y."/>
            <person name="Gongora J."/>
            <person name="Dalzell P."/>
            <person name="Moran C."/>
            <person name="Bed'hom B."/>
            <person name="Abzhanov A."/>
            <person name="Burgess S.C."/>
            <person name="Cooksey A.M."/>
            <person name="Castoe T.A."/>
            <person name="Crawford N.G."/>
            <person name="Densmore L.D."/>
            <person name="Drew J.C."/>
            <person name="Edwards S.V."/>
            <person name="Faircloth B.C."/>
            <person name="Fujita M.K."/>
            <person name="Greenwold M.J."/>
            <person name="Hoffmann F.G."/>
            <person name="Howard J.M."/>
            <person name="Iguchi T."/>
            <person name="Janes D.E."/>
            <person name="Khan S.Y."/>
            <person name="Kohno S."/>
            <person name="de Koning A.J."/>
            <person name="Lance S.L."/>
            <person name="McCarthy F.M."/>
            <person name="McCormack J.E."/>
            <person name="Merchant M.E."/>
            <person name="Peterson D.G."/>
            <person name="Pollock D.D."/>
            <person name="Pourmand N."/>
            <person name="Raney B.J."/>
            <person name="Roessler K.A."/>
            <person name="Sanford J.R."/>
            <person name="Sawyer R.H."/>
            <person name="Schmidt C.J."/>
            <person name="Triplett E.W."/>
            <person name="Tuberville T.D."/>
            <person name="Venegas-Anaya M."/>
            <person name="Howard J.T."/>
            <person name="Jarvis E.D."/>
            <person name="Guillette L.J.Jr."/>
            <person name="Glenn T.C."/>
            <person name="Green R.E."/>
            <person name="Ray D.A."/>
        </authorList>
    </citation>
    <scope>NUCLEOTIDE SEQUENCE [LARGE SCALE GENOMIC DNA]</scope>
    <source>
        <strain evidence="2">KSC_2009_1</strain>
    </source>
</reference>
<sequence length="82" mass="9223">MLCKQYRVVDGLETFLTMKTIALELPVLCGSYSCISCHYASFQKICLKCIQSSTQPCQRGDISSRSIESFQSSTGESRHYEV</sequence>
<comment type="caution">
    <text evidence="2">The sequence shown here is derived from an EMBL/GenBank/DDBJ whole genome shotgun (WGS) entry which is preliminary data.</text>
</comment>
<organism evidence="2 3">
    <name type="scientific">Alligator mississippiensis</name>
    <name type="common">American alligator</name>
    <dbReference type="NCBI Taxonomy" id="8496"/>
    <lineage>
        <taxon>Eukaryota</taxon>
        <taxon>Metazoa</taxon>
        <taxon>Chordata</taxon>
        <taxon>Craniata</taxon>
        <taxon>Vertebrata</taxon>
        <taxon>Euteleostomi</taxon>
        <taxon>Archelosauria</taxon>
        <taxon>Archosauria</taxon>
        <taxon>Crocodylia</taxon>
        <taxon>Alligatoridae</taxon>
        <taxon>Alligatorinae</taxon>
        <taxon>Alligator</taxon>
    </lineage>
</organism>
<name>A0A151MGV7_ALLMI</name>
<keyword evidence="3" id="KW-1185">Reference proteome</keyword>
<evidence type="ECO:0000313" key="3">
    <source>
        <dbReference type="Proteomes" id="UP000050525"/>
    </source>
</evidence>
<dbReference type="EMBL" id="AKHW03006178">
    <property type="protein sequence ID" value="KYO23741.1"/>
    <property type="molecule type" value="Genomic_DNA"/>
</dbReference>
<proteinExistence type="predicted"/>
<protein>
    <submittedName>
        <fullName evidence="2">Uncharacterized protein</fullName>
    </submittedName>
</protein>
<evidence type="ECO:0000256" key="1">
    <source>
        <dbReference type="SAM" id="MobiDB-lite"/>
    </source>
</evidence>
<evidence type="ECO:0000313" key="2">
    <source>
        <dbReference type="EMBL" id="KYO23741.1"/>
    </source>
</evidence>
<feature type="region of interest" description="Disordered" evidence="1">
    <location>
        <begin position="56"/>
        <end position="82"/>
    </location>
</feature>